<dbReference type="PANTHER" id="PTHR10536">
    <property type="entry name" value="DNA PRIMASE SMALL SUBUNIT"/>
    <property type="match status" value="1"/>
</dbReference>
<keyword evidence="2" id="KW-0804">Transcription</keyword>
<comment type="similarity">
    <text evidence="1 2">Belongs to the eukaryotic-type primase small subunit family.</text>
</comment>
<evidence type="ECO:0000313" key="5">
    <source>
        <dbReference type="Proteomes" id="UP001215598"/>
    </source>
</evidence>
<sequence length="303" mass="34757">TDLFVKREIAFNLSTPEDVIIRYNSFNDHDEFKKAVCKMNPTRFEIGPVYTSRPRDKRTARPGTFNPTKRELIFDIDMTDYDPVRTCCSDAEICKRCWSFISAAQFGYEHLLWVYSGRRGIHLWISDKEAMGLTDEQRKSIVGWLSVVPKDESKRLNVRFGSRPLPASLQASLDHLAVVFSELILYDQDCFASEKGWEALLKLIPDPRVVDALRTQWASSSSSSQEKWKDFKSEIKHYKKESSQRVILYPNGSNGGHYSAIHVPATRRECLKEAEPSFKGAVLRPSKNGSHLRPRRPRADRGV</sequence>
<comment type="caution">
    <text evidence="4">The sequence shown here is derived from an EMBL/GenBank/DDBJ whole genome shotgun (WGS) entry which is preliminary data.</text>
</comment>
<accession>A0AAD7KCH3</accession>
<dbReference type="Gene3D" id="3.90.920.10">
    <property type="entry name" value="DNA primase, PRIM domain"/>
    <property type="match status" value="1"/>
</dbReference>
<dbReference type="EMBL" id="JARKIB010000003">
    <property type="protein sequence ID" value="KAJ7782902.1"/>
    <property type="molecule type" value="Genomic_DNA"/>
</dbReference>
<dbReference type="AlphaFoldDB" id="A0AAD7KCH3"/>
<gene>
    <name evidence="4" type="ORF">B0H16DRAFT_1494788</name>
</gene>
<evidence type="ECO:0000256" key="3">
    <source>
        <dbReference type="SAM" id="MobiDB-lite"/>
    </source>
</evidence>
<name>A0AAD7KCH3_9AGAR</name>
<keyword evidence="5" id="KW-1185">Reference proteome</keyword>
<evidence type="ECO:0000256" key="2">
    <source>
        <dbReference type="RuleBase" id="RU003514"/>
    </source>
</evidence>
<keyword evidence="2" id="KW-0235">DNA replication</keyword>
<reference evidence="4" key="1">
    <citation type="submission" date="2023-03" db="EMBL/GenBank/DDBJ databases">
        <title>Massive genome expansion in bonnet fungi (Mycena s.s.) driven by repeated elements and novel gene families across ecological guilds.</title>
        <authorList>
            <consortium name="Lawrence Berkeley National Laboratory"/>
            <person name="Harder C.B."/>
            <person name="Miyauchi S."/>
            <person name="Viragh M."/>
            <person name="Kuo A."/>
            <person name="Thoen E."/>
            <person name="Andreopoulos B."/>
            <person name="Lu D."/>
            <person name="Skrede I."/>
            <person name="Drula E."/>
            <person name="Henrissat B."/>
            <person name="Morin E."/>
            <person name="Kohler A."/>
            <person name="Barry K."/>
            <person name="LaButti K."/>
            <person name="Morin E."/>
            <person name="Salamov A."/>
            <person name="Lipzen A."/>
            <person name="Mereny Z."/>
            <person name="Hegedus B."/>
            <person name="Baldrian P."/>
            <person name="Stursova M."/>
            <person name="Weitz H."/>
            <person name="Taylor A."/>
            <person name="Grigoriev I.V."/>
            <person name="Nagy L.G."/>
            <person name="Martin F."/>
            <person name="Kauserud H."/>
        </authorList>
    </citation>
    <scope>NUCLEOTIDE SEQUENCE</scope>
    <source>
        <strain evidence="4">CBHHK182m</strain>
    </source>
</reference>
<evidence type="ECO:0000313" key="4">
    <source>
        <dbReference type="EMBL" id="KAJ7782902.1"/>
    </source>
</evidence>
<dbReference type="GO" id="GO:0003899">
    <property type="term" value="F:DNA-directed RNA polymerase activity"/>
    <property type="evidence" value="ECO:0007669"/>
    <property type="project" value="InterPro"/>
</dbReference>
<protein>
    <recommendedName>
        <fullName evidence="2">DNA primase</fullName>
        <ecNumber evidence="2">2.7.7.-</ecNumber>
    </recommendedName>
</protein>
<dbReference type="EC" id="2.7.7.-" evidence="2"/>
<feature type="region of interest" description="Disordered" evidence="3">
    <location>
        <begin position="281"/>
        <end position="303"/>
    </location>
</feature>
<organism evidence="4 5">
    <name type="scientific">Mycena metata</name>
    <dbReference type="NCBI Taxonomy" id="1033252"/>
    <lineage>
        <taxon>Eukaryota</taxon>
        <taxon>Fungi</taxon>
        <taxon>Dikarya</taxon>
        <taxon>Basidiomycota</taxon>
        <taxon>Agaricomycotina</taxon>
        <taxon>Agaricomycetes</taxon>
        <taxon>Agaricomycetidae</taxon>
        <taxon>Agaricales</taxon>
        <taxon>Marasmiineae</taxon>
        <taxon>Mycenaceae</taxon>
        <taxon>Mycena</taxon>
    </lineage>
</organism>
<keyword evidence="2" id="KW-0240">DNA-directed RNA polymerase</keyword>
<dbReference type="InterPro" id="IPR002755">
    <property type="entry name" value="DNA_primase_S"/>
</dbReference>
<proteinExistence type="inferred from homology"/>
<dbReference type="Proteomes" id="UP001215598">
    <property type="component" value="Unassembled WGS sequence"/>
</dbReference>
<dbReference type="GO" id="GO:0006269">
    <property type="term" value="P:DNA replication, synthesis of primer"/>
    <property type="evidence" value="ECO:0007669"/>
    <property type="project" value="UniProtKB-KW"/>
</dbReference>
<dbReference type="GO" id="GO:0000428">
    <property type="term" value="C:DNA-directed RNA polymerase complex"/>
    <property type="evidence" value="ECO:0007669"/>
    <property type="project" value="UniProtKB-KW"/>
</dbReference>
<keyword evidence="2" id="KW-0808">Transferase</keyword>
<evidence type="ECO:0000256" key="1">
    <source>
        <dbReference type="ARBA" id="ARBA00009762"/>
    </source>
</evidence>
<dbReference type="Pfam" id="PF01896">
    <property type="entry name" value="DNA_primase_S"/>
    <property type="match status" value="1"/>
</dbReference>
<keyword evidence="2" id="KW-0639">Primosome</keyword>
<feature type="non-terminal residue" evidence="4">
    <location>
        <position position="303"/>
    </location>
</feature>
<dbReference type="SUPFAM" id="SSF56747">
    <property type="entry name" value="Prim-pol domain"/>
    <property type="match status" value="1"/>
</dbReference>